<keyword evidence="2" id="KW-0805">Transcription regulation</keyword>
<dbReference type="Pfam" id="PF04198">
    <property type="entry name" value="Sugar-bind"/>
    <property type="match status" value="1"/>
</dbReference>
<dbReference type="PANTHER" id="PTHR34294">
    <property type="entry name" value="TRANSCRIPTIONAL REGULATOR-RELATED"/>
    <property type="match status" value="1"/>
</dbReference>
<evidence type="ECO:0000256" key="1">
    <source>
        <dbReference type="ARBA" id="ARBA00010466"/>
    </source>
</evidence>
<keyword evidence="3 6" id="KW-0238">DNA-binding</keyword>
<name>A0A0K6HRH5_9HYPH</name>
<organism evidence="6 7">
    <name type="scientific">Pannonibacter indicus</name>
    <dbReference type="NCBI Taxonomy" id="466044"/>
    <lineage>
        <taxon>Bacteria</taxon>
        <taxon>Pseudomonadati</taxon>
        <taxon>Pseudomonadota</taxon>
        <taxon>Alphaproteobacteria</taxon>
        <taxon>Hyphomicrobiales</taxon>
        <taxon>Stappiaceae</taxon>
        <taxon>Pannonibacter</taxon>
    </lineage>
</organism>
<dbReference type="GO" id="GO:0030246">
    <property type="term" value="F:carbohydrate binding"/>
    <property type="evidence" value="ECO:0007669"/>
    <property type="project" value="InterPro"/>
</dbReference>
<dbReference type="Gene3D" id="3.40.50.1360">
    <property type="match status" value="1"/>
</dbReference>
<sequence length="325" mass="34186">MARPKSGDDDLGVLAAWLYYVHGLGQEQVARRLNLSRTKVTRLLAQARDTGLVKISVEHEMAETLALSDWISQRYGVEECVLTPPLEAQSSEPELAERLGREAVGIAASNYLSRILLSTPDMILGVAGGRTIARMADAMRQLSKSDCLVVAMIGASSIDDGVSSYSVALQLAATIGCPARTLPLPSHVGSPQTRQTLEQDPVLRAMLDKGETAALNLLSCGGVQPGGTFFRLAGIGAAEVEDAIRAGAVSEIGGFLLAADGSLVDCALNERRVGISFGALKRGTNVIIASGARKTEPLKAVMKAGLARTIIIDQEIAQALARKGA</sequence>
<keyword evidence="4" id="KW-0804">Transcription</keyword>
<evidence type="ECO:0000256" key="3">
    <source>
        <dbReference type="ARBA" id="ARBA00023125"/>
    </source>
</evidence>
<evidence type="ECO:0000256" key="4">
    <source>
        <dbReference type="ARBA" id="ARBA00023163"/>
    </source>
</evidence>
<dbReference type="PANTHER" id="PTHR34294:SF1">
    <property type="entry name" value="TRANSCRIPTIONAL REGULATOR LSRR"/>
    <property type="match status" value="1"/>
</dbReference>
<evidence type="ECO:0000313" key="7">
    <source>
        <dbReference type="Proteomes" id="UP000183900"/>
    </source>
</evidence>
<dbReference type="Gene3D" id="1.10.10.10">
    <property type="entry name" value="Winged helix-like DNA-binding domain superfamily/Winged helix DNA-binding domain"/>
    <property type="match status" value="1"/>
</dbReference>
<protein>
    <submittedName>
        <fullName evidence="6">DNA-binding transcriptional regulator LsrR, DeoR family</fullName>
    </submittedName>
</protein>
<reference evidence="7" key="1">
    <citation type="submission" date="2015-08" db="EMBL/GenBank/DDBJ databases">
        <authorList>
            <person name="Varghese N."/>
        </authorList>
    </citation>
    <scope>NUCLEOTIDE SEQUENCE [LARGE SCALE GENOMIC DNA]</scope>
    <source>
        <strain evidence="7">DSM 23407</strain>
    </source>
</reference>
<dbReference type="GO" id="GO:0003677">
    <property type="term" value="F:DNA binding"/>
    <property type="evidence" value="ECO:0007669"/>
    <property type="project" value="UniProtKB-KW"/>
</dbReference>
<keyword evidence="7" id="KW-1185">Reference proteome</keyword>
<dbReference type="InterPro" id="IPR037171">
    <property type="entry name" value="NagB/RpiA_transferase-like"/>
</dbReference>
<evidence type="ECO:0000313" key="6">
    <source>
        <dbReference type="EMBL" id="CUA93451.1"/>
    </source>
</evidence>
<dbReference type="SUPFAM" id="SSF100950">
    <property type="entry name" value="NagB/RpiA/CoA transferase-like"/>
    <property type="match status" value="1"/>
</dbReference>
<gene>
    <name evidence="6" type="ORF">Ga0061067_102388</name>
</gene>
<accession>A0A0K6HRH5</accession>
<feature type="domain" description="Sugar-binding" evidence="5">
    <location>
        <begin position="60"/>
        <end position="320"/>
    </location>
</feature>
<dbReference type="EMBL" id="CYHE01000002">
    <property type="protein sequence ID" value="CUA93451.1"/>
    <property type="molecule type" value="Genomic_DNA"/>
</dbReference>
<dbReference type="Proteomes" id="UP000183900">
    <property type="component" value="Unassembled WGS sequence"/>
</dbReference>
<evidence type="ECO:0000259" key="5">
    <source>
        <dbReference type="Pfam" id="PF04198"/>
    </source>
</evidence>
<dbReference type="InterPro" id="IPR007324">
    <property type="entry name" value="Sugar-bd_dom_put"/>
</dbReference>
<proteinExistence type="inferred from homology"/>
<dbReference type="RefSeq" id="WP_055454643.1">
    <property type="nucleotide sequence ID" value="NZ_CYHE01000002.1"/>
</dbReference>
<dbReference type="AlphaFoldDB" id="A0A0K6HRH5"/>
<dbReference type="InterPro" id="IPR036388">
    <property type="entry name" value="WH-like_DNA-bd_sf"/>
</dbReference>
<dbReference type="InterPro" id="IPR051054">
    <property type="entry name" value="SorC_transcr_regulators"/>
</dbReference>
<evidence type="ECO:0000256" key="2">
    <source>
        <dbReference type="ARBA" id="ARBA00023015"/>
    </source>
</evidence>
<comment type="similarity">
    <text evidence="1">Belongs to the SorC transcriptional regulatory family.</text>
</comment>